<organism evidence="2 3">
    <name type="scientific">Novipirellula artificiosorum</name>
    <dbReference type="NCBI Taxonomy" id="2528016"/>
    <lineage>
        <taxon>Bacteria</taxon>
        <taxon>Pseudomonadati</taxon>
        <taxon>Planctomycetota</taxon>
        <taxon>Planctomycetia</taxon>
        <taxon>Pirellulales</taxon>
        <taxon>Pirellulaceae</taxon>
        <taxon>Novipirellula</taxon>
    </lineage>
</organism>
<dbReference type="PANTHER" id="PTHR22946">
    <property type="entry name" value="DIENELACTONE HYDROLASE DOMAIN-CONTAINING PROTEIN-RELATED"/>
    <property type="match status" value="1"/>
</dbReference>
<dbReference type="RefSeq" id="WP_146530624.1">
    <property type="nucleotide sequence ID" value="NZ_SJPV01000014.1"/>
</dbReference>
<dbReference type="Pfam" id="PF00326">
    <property type="entry name" value="Peptidase_S9"/>
    <property type="match status" value="1"/>
</dbReference>
<proteinExistence type="predicted"/>
<dbReference type="AlphaFoldDB" id="A0A5C6D4X4"/>
<dbReference type="OrthoDB" id="290408at2"/>
<protein>
    <submittedName>
        <fullName evidence="2">Alpha/beta hydrolase family protein</fullName>
    </submittedName>
</protein>
<dbReference type="GO" id="GO:0006508">
    <property type="term" value="P:proteolysis"/>
    <property type="evidence" value="ECO:0007669"/>
    <property type="project" value="InterPro"/>
</dbReference>
<accession>A0A5C6D4X4</accession>
<dbReference type="InterPro" id="IPR001375">
    <property type="entry name" value="Peptidase_S9_cat"/>
</dbReference>
<keyword evidence="2" id="KW-0378">Hydrolase</keyword>
<reference evidence="2 3" key="1">
    <citation type="submission" date="2019-02" db="EMBL/GenBank/DDBJ databases">
        <title>Deep-cultivation of Planctomycetes and their phenomic and genomic characterization uncovers novel biology.</title>
        <authorList>
            <person name="Wiegand S."/>
            <person name="Jogler M."/>
            <person name="Boedeker C."/>
            <person name="Pinto D."/>
            <person name="Vollmers J."/>
            <person name="Rivas-Marin E."/>
            <person name="Kohn T."/>
            <person name="Peeters S.H."/>
            <person name="Heuer A."/>
            <person name="Rast P."/>
            <person name="Oberbeckmann S."/>
            <person name="Bunk B."/>
            <person name="Jeske O."/>
            <person name="Meyerdierks A."/>
            <person name="Storesund J.E."/>
            <person name="Kallscheuer N."/>
            <person name="Luecker S."/>
            <person name="Lage O.M."/>
            <person name="Pohl T."/>
            <person name="Merkel B.J."/>
            <person name="Hornburger P."/>
            <person name="Mueller R.-W."/>
            <person name="Bruemmer F."/>
            <person name="Labrenz M."/>
            <person name="Spormann A.M."/>
            <person name="Op Den Camp H."/>
            <person name="Overmann J."/>
            <person name="Amann R."/>
            <person name="Jetten M.S.M."/>
            <person name="Mascher T."/>
            <person name="Medema M.H."/>
            <person name="Devos D.P."/>
            <person name="Kaster A.-K."/>
            <person name="Ovreas L."/>
            <person name="Rohde M."/>
            <person name="Galperin M.Y."/>
            <person name="Jogler C."/>
        </authorList>
    </citation>
    <scope>NUCLEOTIDE SEQUENCE [LARGE SCALE GENOMIC DNA]</scope>
    <source>
        <strain evidence="2 3">Poly41</strain>
    </source>
</reference>
<name>A0A5C6D4X4_9BACT</name>
<dbReference type="Gene3D" id="3.40.50.1820">
    <property type="entry name" value="alpha/beta hydrolase"/>
    <property type="match status" value="1"/>
</dbReference>
<dbReference type="InterPro" id="IPR050261">
    <property type="entry name" value="FrsA_esterase"/>
</dbReference>
<sequence length="765" mass="83763">MVRVLDDRFERGFKVRVRRRFPATCLMLALLLMGLSSCGPQVMSVPAPGAKFDVDSVELPSLPDSLSFRDYNTVEIAEVDLGVPPGSPGEDDKIWVMRPKRNKRNNDQERSYPCVFVASAGATVLTGIGMSTAEMGQYSALTRQGFVVVGYGTDGHIDETTTDRQFIDAHRRFRASMSGLVNSRNAIELALAKVPSIDPNRLYAVGHSSAAKHALLLATHDPRIRGCISLAGFADILQTADAQEQANYDSVLSDWREFAVKASPATHADSLQCPVYLYHRDGDLVVSARNSMNFAAQRSNANLPTKLVISSGSDHYTAVRHIDTAASWLADLDDCLRTGKTFVNGRITDDAPFRQAAIEVVVTTDHPSFLRLPFPAATRAAELNDTGFLAITNDELGFLLYPLGQWKPSIEPVWIFPTKGTPQSMCFATHQSSSPIQTPERLFACVSAQSETVDFWDYHKAGLVDSIALPAEAVDQPWRSLATHPAVKDGTVFLAARDPDSEAVQLWKVGPNRDASSSGKSLGAEDGKLSSSTVGAFPFEIPMTDYVSQTPRMRQAHAETIAAMAGRLRGRPLPRVLERDGHFFKIEPDQISVTPLFGGEPVATFPLQAEERQAVLHADAGGEDRPSCLGWLMSSQYCIGIFPTSAIVIRLNSLRLPQPVKTEFDSNVTLYSGRRVTQRLGVNRSERPIRLSLNGESLPFEWNASESEIAFEVPKQAHGVSTFVIGIDAERDYTWLLEGEVFDATNPSQSKNAIRGTQDGEDHAI</sequence>
<feature type="domain" description="Peptidase S9 prolyl oligopeptidase catalytic" evidence="1">
    <location>
        <begin position="191"/>
        <end position="318"/>
    </location>
</feature>
<dbReference type="SUPFAM" id="SSF53474">
    <property type="entry name" value="alpha/beta-Hydrolases"/>
    <property type="match status" value="1"/>
</dbReference>
<comment type="caution">
    <text evidence="2">The sequence shown here is derived from an EMBL/GenBank/DDBJ whole genome shotgun (WGS) entry which is preliminary data.</text>
</comment>
<keyword evidence="3" id="KW-1185">Reference proteome</keyword>
<dbReference type="InterPro" id="IPR029058">
    <property type="entry name" value="AB_hydrolase_fold"/>
</dbReference>
<dbReference type="EMBL" id="SJPV01000014">
    <property type="protein sequence ID" value="TWU31982.1"/>
    <property type="molecule type" value="Genomic_DNA"/>
</dbReference>
<dbReference type="GO" id="GO:0008236">
    <property type="term" value="F:serine-type peptidase activity"/>
    <property type="evidence" value="ECO:0007669"/>
    <property type="project" value="InterPro"/>
</dbReference>
<gene>
    <name evidence="2" type="ORF">Poly41_58700</name>
</gene>
<evidence type="ECO:0000313" key="2">
    <source>
        <dbReference type="EMBL" id="TWU31982.1"/>
    </source>
</evidence>
<evidence type="ECO:0000313" key="3">
    <source>
        <dbReference type="Proteomes" id="UP000319143"/>
    </source>
</evidence>
<dbReference type="Proteomes" id="UP000319143">
    <property type="component" value="Unassembled WGS sequence"/>
</dbReference>
<evidence type="ECO:0000259" key="1">
    <source>
        <dbReference type="Pfam" id="PF00326"/>
    </source>
</evidence>